<protein>
    <submittedName>
        <fullName evidence="3">TIM barrel protein</fullName>
    </submittedName>
</protein>
<keyword evidence="1" id="KW-0413">Isomerase</keyword>
<dbReference type="GO" id="GO:0016853">
    <property type="term" value="F:isomerase activity"/>
    <property type="evidence" value="ECO:0007669"/>
    <property type="project" value="UniProtKB-KW"/>
</dbReference>
<accession>A0A8U0A7P9</accession>
<dbReference type="Pfam" id="PF01261">
    <property type="entry name" value="AP_endonuc_2"/>
    <property type="match status" value="1"/>
</dbReference>
<dbReference type="Gene3D" id="3.20.20.150">
    <property type="entry name" value="Divalent-metal-dependent TIM barrel enzymes"/>
    <property type="match status" value="1"/>
</dbReference>
<dbReference type="GeneID" id="71929959"/>
<dbReference type="InterPro" id="IPR026040">
    <property type="entry name" value="HyI-like"/>
</dbReference>
<keyword evidence="4" id="KW-1185">Reference proteome</keyword>
<dbReference type="InterPro" id="IPR036237">
    <property type="entry name" value="Xyl_isomerase-like_sf"/>
</dbReference>
<dbReference type="RefSeq" id="WP_247995875.1">
    <property type="nucleotide sequence ID" value="NZ_CP096022.1"/>
</dbReference>
<evidence type="ECO:0000259" key="2">
    <source>
        <dbReference type="Pfam" id="PF01261"/>
    </source>
</evidence>
<proteinExistence type="predicted"/>
<dbReference type="AlphaFoldDB" id="A0A8U0A7P9"/>
<evidence type="ECO:0000313" key="4">
    <source>
        <dbReference type="Proteomes" id="UP000831768"/>
    </source>
</evidence>
<name>A0A8U0A7P9_9EURY</name>
<dbReference type="PIRSF" id="PIRSF006241">
    <property type="entry name" value="HyI"/>
    <property type="match status" value="1"/>
</dbReference>
<evidence type="ECO:0000256" key="1">
    <source>
        <dbReference type="ARBA" id="ARBA00023235"/>
    </source>
</evidence>
<dbReference type="PANTHER" id="PTHR43489:SF3">
    <property type="entry name" value="XYLOSE ISOMERASE DOMAIN PROTEIN TIM BARREL"/>
    <property type="match status" value="1"/>
</dbReference>
<evidence type="ECO:0000313" key="3">
    <source>
        <dbReference type="EMBL" id="UPM45221.1"/>
    </source>
</evidence>
<dbReference type="SUPFAM" id="SSF51658">
    <property type="entry name" value="Xylose isomerase-like"/>
    <property type="match status" value="1"/>
</dbReference>
<dbReference type="EMBL" id="CP096022">
    <property type="protein sequence ID" value="UPM45221.1"/>
    <property type="molecule type" value="Genomic_DNA"/>
</dbReference>
<geneLocation type="plasmid" evidence="3 4">
    <name>unnamed3</name>
</geneLocation>
<reference evidence="3" key="1">
    <citation type="submission" date="2022-04" db="EMBL/GenBank/DDBJ databases">
        <title>Halocatena sp. nov., isolated from a salt lake.</title>
        <authorList>
            <person name="Cui H.-L."/>
        </authorList>
    </citation>
    <scope>NUCLEOTIDE SEQUENCE</scope>
    <source>
        <strain evidence="3">AD-1</strain>
        <plasmid evidence="3">unnamed3</plasmid>
    </source>
</reference>
<dbReference type="InterPro" id="IPR050417">
    <property type="entry name" value="Sugar_Epim/Isomerase"/>
</dbReference>
<dbReference type="Proteomes" id="UP000831768">
    <property type="component" value="Plasmid unnamed3"/>
</dbReference>
<sequence length="249" mass="26927">MPNISICIEMVYDDEPFHERITRAAEAGADAVEFWDWRGKDLDKIENAAAAANIPIVSCVAGGTLTDPSAAGDAVETIRESIETAVTLGVPSLIVTTGPDQDGLDRTTQRDSIVDILSRVTPDAEAAGVTLVLEPLNTAVDHPEHYLETSEEGYEIIDTVGSPNIRLLYDIYHQQISEGNIIQNITENVDSIGHFHVADVPGRHEPGTGELDYKNIFEAIEETGYDGYVGCEFSPTGDADEAIAAVLNW</sequence>
<organism evidence="3 4">
    <name type="scientific">Halocatena salina</name>
    <dbReference type="NCBI Taxonomy" id="2934340"/>
    <lineage>
        <taxon>Archaea</taxon>
        <taxon>Methanobacteriati</taxon>
        <taxon>Methanobacteriota</taxon>
        <taxon>Stenosarchaea group</taxon>
        <taxon>Halobacteria</taxon>
        <taxon>Halobacteriales</taxon>
        <taxon>Natronomonadaceae</taxon>
        <taxon>Halocatena</taxon>
    </lineage>
</organism>
<dbReference type="InterPro" id="IPR013022">
    <property type="entry name" value="Xyl_isomerase-like_TIM-brl"/>
</dbReference>
<gene>
    <name evidence="3" type="ORF">MW046_17890</name>
</gene>
<feature type="domain" description="Xylose isomerase-like TIM barrel" evidence="2">
    <location>
        <begin position="22"/>
        <end position="244"/>
    </location>
</feature>
<keyword evidence="3" id="KW-0614">Plasmid</keyword>
<dbReference type="PANTHER" id="PTHR43489">
    <property type="entry name" value="ISOMERASE"/>
    <property type="match status" value="1"/>
</dbReference>
<dbReference type="KEGG" id="haad:MW046_17890"/>